<keyword evidence="1" id="KW-0812">Transmembrane</keyword>
<dbReference type="EMBL" id="JBDZDV010000005">
    <property type="protein sequence ID" value="MET3111661.1"/>
    <property type="molecule type" value="Genomic_DNA"/>
</dbReference>
<feature type="transmembrane region" description="Helical" evidence="1">
    <location>
        <begin position="40"/>
        <end position="59"/>
    </location>
</feature>
<evidence type="ECO:0000313" key="3">
    <source>
        <dbReference type="Proteomes" id="UP001549019"/>
    </source>
</evidence>
<name>A0ABV2EBH0_9STAP</name>
<keyword evidence="3" id="KW-1185">Reference proteome</keyword>
<accession>A0ABV2EBH0</accession>
<sequence length="125" mass="13613">MAIVALLLGAFHISLALEYIFTGEVPELLIRLEQSTNIVSALDLSLTVSLGLLGAVWLWKRRPWGYVLAVIWNVKSAVYLTALSAATVNGFRTGASDSIIELTLWGPIALGCLISLVFLLKNMRV</sequence>
<protein>
    <recommendedName>
        <fullName evidence="4">DUF2127 domain-containing protein</fullName>
    </recommendedName>
</protein>
<evidence type="ECO:0000256" key="1">
    <source>
        <dbReference type="SAM" id="Phobius"/>
    </source>
</evidence>
<feature type="transmembrane region" description="Helical" evidence="1">
    <location>
        <begin position="99"/>
        <end position="120"/>
    </location>
</feature>
<organism evidence="2 3">
    <name type="scientific">Salinicoccus halitifaciens</name>
    <dbReference type="NCBI Taxonomy" id="1073415"/>
    <lineage>
        <taxon>Bacteria</taxon>
        <taxon>Bacillati</taxon>
        <taxon>Bacillota</taxon>
        <taxon>Bacilli</taxon>
        <taxon>Bacillales</taxon>
        <taxon>Staphylococcaceae</taxon>
        <taxon>Salinicoccus</taxon>
    </lineage>
</organism>
<keyword evidence="1" id="KW-0472">Membrane</keyword>
<gene>
    <name evidence="2" type="ORF">ABHD89_002076</name>
</gene>
<reference evidence="2 3" key="1">
    <citation type="submission" date="2024-05" db="EMBL/GenBank/DDBJ databases">
        <title>Genomic Encyclopedia of Type Strains, Phase IV (KMG-IV): sequencing the most valuable type-strain genomes for metagenomic binning, comparative biology and taxonomic classification.</title>
        <authorList>
            <person name="Goeker M."/>
        </authorList>
    </citation>
    <scope>NUCLEOTIDE SEQUENCE [LARGE SCALE GENOMIC DNA]</scope>
    <source>
        <strain evidence="2 3">DSM 25286</strain>
    </source>
</reference>
<evidence type="ECO:0000313" key="2">
    <source>
        <dbReference type="EMBL" id="MET3111661.1"/>
    </source>
</evidence>
<feature type="transmembrane region" description="Helical" evidence="1">
    <location>
        <begin position="66"/>
        <end position="87"/>
    </location>
</feature>
<keyword evidence="1" id="KW-1133">Transmembrane helix</keyword>
<proteinExistence type="predicted"/>
<comment type="caution">
    <text evidence="2">The sequence shown here is derived from an EMBL/GenBank/DDBJ whole genome shotgun (WGS) entry which is preliminary data.</text>
</comment>
<dbReference type="RefSeq" id="WP_230821248.1">
    <property type="nucleotide sequence ID" value="NZ_JAJNCU010000002.1"/>
</dbReference>
<evidence type="ECO:0008006" key="4">
    <source>
        <dbReference type="Google" id="ProtNLM"/>
    </source>
</evidence>
<dbReference type="Proteomes" id="UP001549019">
    <property type="component" value="Unassembled WGS sequence"/>
</dbReference>